<dbReference type="AlphaFoldDB" id="A0A915MUS1"/>
<protein>
    <submittedName>
        <fullName evidence="2">Uncharacterized protein</fullName>
    </submittedName>
</protein>
<evidence type="ECO:0000313" key="1">
    <source>
        <dbReference type="Proteomes" id="UP000887561"/>
    </source>
</evidence>
<dbReference type="WBParaSite" id="scaffold5737_cov272.g9917">
    <property type="protein sequence ID" value="scaffold5737_cov272.g9917"/>
    <property type="gene ID" value="scaffold5737_cov272.g9917"/>
</dbReference>
<keyword evidence="1" id="KW-1185">Reference proteome</keyword>
<dbReference type="Proteomes" id="UP000887561">
    <property type="component" value="Unplaced"/>
</dbReference>
<accession>A0A915MUS1</accession>
<organism evidence="1 2">
    <name type="scientific">Meloidogyne javanica</name>
    <name type="common">Root-knot nematode worm</name>
    <dbReference type="NCBI Taxonomy" id="6303"/>
    <lineage>
        <taxon>Eukaryota</taxon>
        <taxon>Metazoa</taxon>
        <taxon>Ecdysozoa</taxon>
        <taxon>Nematoda</taxon>
        <taxon>Chromadorea</taxon>
        <taxon>Rhabditida</taxon>
        <taxon>Tylenchina</taxon>
        <taxon>Tylenchomorpha</taxon>
        <taxon>Tylenchoidea</taxon>
        <taxon>Meloidogynidae</taxon>
        <taxon>Meloidogyninae</taxon>
        <taxon>Meloidogyne</taxon>
        <taxon>Meloidogyne incognita group</taxon>
    </lineage>
</organism>
<reference evidence="2" key="1">
    <citation type="submission" date="2022-11" db="UniProtKB">
        <authorList>
            <consortium name="WormBaseParasite"/>
        </authorList>
    </citation>
    <scope>IDENTIFICATION</scope>
</reference>
<sequence length="125" mass="14638">MIIRGQIDLLIKDKLIKGLENVVKFSSNQPNKNEFVYMKNNAEGSEFIKTYEHFIVFSCITKEEPGEEEIEKINQIKVYHIGLKTEDCPTVIQKIMNTDGHKFDFEEEEHSESNFVKYVESKFVN</sequence>
<evidence type="ECO:0000313" key="2">
    <source>
        <dbReference type="WBParaSite" id="scaffold5737_cov272.g9917"/>
    </source>
</evidence>
<proteinExistence type="predicted"/>
<name>A0A915MUS1_MELJA</name>